<evidence type="ECO:0000256" key="3">
    <source>
        <dbReference type="ARBA" id="ARBA00023163"/>
    </source>
</evidence>
<sequence length="248" mass="27705">MPIETIVPRRLYRQVAEQLRQLFDGGEFAVGDRLPPERELAERMGISRPTIREALIALEVEGRVRIRVGSGIYVTEPPRMPPNPTTDEGPFELLRAREFIERAVAEEAARLAKPADVEALDDILARMEGKQHPNHTTIGLDRAFHTTIAGILGNAVLARVVGELFDQRMNPFFERLSSYFEDPSTWDAALQEHRLVRDAIAAGDAAGARAAMQEHLRKSQERFSISFREPAKARAVAERKQAAPGHAI</sequence>
<dbReference type="Pfam" id="PF07729">
    <property type="entry name" value="FCD"/>
    <property type="match status" value="1"/>
</dbReference>
<dbReference type="GO" id="GO:0003700">
    <property type="term" value="F:DNA-binding transcription factor activity"/>
    <property type="evidence" value="ECO:0007669"/>
    <property type="project" value="InterPro"/>
</dbReference>
<dbReference type="InterPro" id="IPR008920">
    <property type="entry name" value="TF_FadR/GntR_C"/>
</dbReference>
<reference evidence="5 6" key="1">
    <citation type="submission" date="2018-03" db="EMBL/GenBank/DDBJ databases">
        <title>The draft genome of Mesorhizobium sp. 6GN-30.</title>
        <authorList>
            <person name="Liu L."/>
            <person name="Li L."/>
            <person name="Wang T."/>
            <person name="Zhang X."/>
            <person name="Liang L."/>
        </authorList>
    </citation>
    <scope>NUCLEOTIDE SEQUENCE [LARGE SCALE GENOMIC DNA]</scope>
    <source>
        <strain evidence="5 6">6GN30</strain>
    </source>
</reference>
<dbReference type="EMBL" id="PXYK01000014">
    <property type="protein sequence ID" value="PSJ58398.1"/>
    <property type="molecule type" value="Genomic_DNA"/>
</dbReference>
<evidence type="ECO:0000256" key="2">
    <source>
        <dbReference type="ARBA" id="ARBA00023125"/>
    </source>
</evidence>
<dbReference type="AlphaFoldDB" id="A0A2P7S7E5"/>
<dbReference type="Gene3D" id="1.10.10.10">
    <property type="entry name" value="Winged helix-like DNA-binding domain superfamily/Winged helix DNA-binding domain"/>
    <property type="match status" value="1"/>
</dbReference>
<protein>
    <submittedName>
        <fullName evidence="5">GntR family transcriptional regulator</fullName>
    </submittedName>
</protein>
<dbReference type="SUPFAM" id="SSF48008">
    <property type="entry name" value="GntR ligand-binding domain-like"/>
    <property type="match status" value="1"/>
</dbReference>
<dbReference type="PRINTS" id="PR00035">
    <property type="entry name" value="HTHGNTR"/>
</dbReference>
<evidence type="ECO:0000313" key="5">
    <source>
        <dbReference type="EMBL" id="PSJ58398.1"/>
    </source>
</evidence>
<dbReference type="SMART" id="SM00345">
    <property type="entry name" value="HTH_GNTR"/>
    <property type="match status" value="1"/>
</dbReference>
<dbReference type="PROSITE" id="PS50949">
    <property type="entry name" value="HTH_GNTR"/>
    <property type="match status" value="1"/>
</dbReference>
<dbReference type="InterPro" id="IPR036390">
    <property type="entry name" value="WH_DNA-bd_sf"/>
</dbReference>
<keyword evidence="6" id="KW-1185">Reference proteome</keyword>
<name>A0A2P7S7E5_9HYPH</name>
<comment type="caution">
    <text evidence="5">The sequence shown here is derived from an EMBL/GenBank/DDBJ whole genome shotgun (WGS) entry which is preliminary data.</text>
</comment>
<keyword evidence="2" id="KW-0238">DNA-binding</keyword>
<proteinExistence type="predicted"/>
<evidence type="ECO:0000256" key="1">
    <source>
        <dbReference type="ARBA" id="ARBA00023015"/>
    </source>
</evidence>
<accession>A0A2P7S7E5</accession>
<dbReference type="OrthoDB" id="9812645at2"/>
<dbReference type="SUPFAM" id="SSF46785">
    <property type="entry name" value="Winged helix' DNA-binding domain"/>
    <property type="match status" value="1"/>
</dbReference>
<keyword evidence="1" id="KW-0805">Transcription regulation</keyword>
<dbReference type="Pfam" id="PF00392">
    <property type="entry name" value="GntR"/>
    <property type="match status" value="1"/>
</dbReference>
<dbReference type="CDD" id="cd07377">
    <property type="entry name" value="WHTH_GntR"/>
    <property type="match status" value="1"/>
</dbReference>
<evidence type="ECO:0000259" key="4">
    <source>
        <dbReference type="PROSITE" id="PS50949"/>
    </source>
</evidence>
<feature type="domain" description="HTH gntR-type" evidence="4">
    <location>
        <begin position="9"/>
        <end position="77"/>
    </location>
</feature>
<dbReference type="PANTHER" id="PTHR43537:SF5">
    <property type="entry name" value="UXU OPERON TRANSCRIPTIONAL REGULATOR"/>
    <property type="match status" value="1"/>
</dbReference>
<dbReference type="InterPro" id="IPR000524">
    <property type="entry name" value="Tscrpt_reg_HTH_GntR"/>
</dbReference>
<dbReference type="InterPro" id="IPR036388">
    <property type="entry name" value="WH-like_DNA-bd_sf"/>
</dbReference>
<keyword evidence="3" id="KW-0804">Transcription</keyword>
<organism evidence="5 6">
    <name type="scientific">Kumtagia ephedrae</name>
    <dbReference type="NCBI Taxonomy" id="2116701"/>
    <lineage>
        <taxon>Bacteria</taxon>
        <taxon>Pseudomonadati</taxon>
        <taxon>Pseudomonadota</taxon>
        <taxon>Alphaproteobacteria</taxon>
        <taxon>Hyphomicrobiales</taxon>
        <taxon>Phyllobacteriaceae</taxon>
        <taxon>Kumtagia</taxon>
    </lineage>
</organism>
<dbReference type="RefSeq" id="WP_106773138.1">
    <property type="nucleotide sequence ID" value="NZ_PXYK01000014.1"/>
</dbReference>
<evidence type="ECO:0000313" key="6">
    <source>
        <dbReference type="Proteomes" id="UP000241229"/>
    </source>
</evidence>
<dbReference type="Gene3D" id="1.20.120.530">
    <property type="entry name" value="GntR ligand-binding domain-like"/>
    <property type="match status" value="1"/>
</dbReference>
<dbReference type="Proteomes" id="UP000241229">
    <property type="component" value="Unassembled WGS sequence"/>
</dbReference>
<dbReference type="GO" id="GO:0003677">
    <property type="term" value="F:DNA binding"/>
    <property type="evidence" value="ECO:0007669"/>
    <property type="project" value="UniProtKB-KW"/>
</dbReference>
<gene>
    <name evidence="5" type="ORF">C7I84_15665</name>
</gene>
<dbReference type="SMART" id="SM00895">
    <property type="entry name" value="FCD"/>
    <property type="match status" value="1"/>
</dbReference>
<dbReference type="InterPro" id="IPR011711">
    <property type="entry name" value="GntR_C"/>
</dbReference>
<dbReference type="PANTHER" id="PTHR43537">
    <property type="entry name" value="TRANSCRIPTIONAL REGULATOR, GNTR FAMILY"/>
    <property type="match status" value="1"/>
</dbReference>